<dbReference type="InterPro" id="IPR054383">
    <property type="entry name" value="PspAB-like"/>
</dbReference>
<dbReference type="AlphaFoldDB" id="A0A2T2XEC9"/>
<dbReference type="Pfam" id="PF22742">
    <property type="entry name" value="PspAB"/>
    <property type="match status" value="1"/>
</dbReference>
<protein>
    <submittedName>
        <fullName evidence="1">Uncharacterized protein</fullName>
    </submittedName>
</protein>
<dbReference type="Proteomes" id="UP000242972">
    <property type="component" value="Unassembled WGS sequence"/>
</dbReference>
<proteinExistence type="predicted"/>
<comment type="caution">
    <text evidence="1">The sequence shown here is derived from an EMBL/GenBank/DDBJ whole genome shotgun (WGS) entry which is preliminary data.</text>
</comment>
<dbReference type="EMBL" id="PXYW01000030">
    <property type="protein sequence ID" value="PSR32845.1"/>
    <property type="molecule type" value="Genomic_DNA"/>
</dbReference>
<organism evidence="1 2">
    <name type="scientific">Sulfobacillus benefaciens</name>
    <dbReference type="NCBI Taxonomy" id="453960"/>
    <lineage>
        <taxon>Bacteria</taxon>
        <taxon>Bacillati</taxon>
        <taxon>Bacillota</taxon>
        <taxon>Clostridia</taxon>
        <taxon>Eubacteriales</taxon>
        <taxon>Clostridiales Family XVII. Incertae Sedis</taxon>
        <taxon>Sulfobacillus</taxon>
    </lineage>
</organism>
<accession>A0A2T2XEC9</accession>
<name>A0A2T2XEC9_9FIRM</name>
<sequence length="184" mass="20721">MGFFDSLFGRTKIPSGKMDQLFALSTALLDIETRLSTPFGKKAGIVLRTVDNSGYESIEKDVNDALHLGGKDIPVTAHHVDDSEGFRWILFEGGDADDVINALHLTADLVSQAGYGDSLLAAMFDFNGWYLIYSYRRGTFYPFVPKPGHNRDDAREFRIAETLKPFMPIEKDPERRYALWDPPL</sequence>
<evidence type="ECO:0000313" key="2">
    <source>
        <dbReference type="Proteomes" id="UP000242972"/>
    </source>
</evidence>
<reference evidence="1 2" key="1">
    <citation type="journal article" date="2014" name="BMC Genomics">
        <title>Comparison of environmental and isolate Sulfobacillus genomes reveals diverse carbon, sulfur, nitrogen, and hydrogen metabolisms.</title>
        <authorList>
            <person name="Justice N.B."/>
            <person name="Norman A."/>
            <person name="Brown C.T."/>
            <person name="Singh A."/>
            <person name="Thomas B.C."/>
            <person name="Banfield J.F."/>
        </authorList>
    </citation>
    <scope>NUCLEOTIDE SEQUENCE [LARGE SCALE GENOMIC DNA]</scope>
    <source>
        <strain evidence="1">AMDSBA4</strain>
    </source>
</reference>
<gene>
    <name evidence="1" type="ORF">C7B46_12225</name>
</gene>
<evidence type="ECO:0000313" key="1">
    <source>
        <dbReference type="EMBL" id="PSR32845.1"/>
    </source>
</evidence>